<keyword evidence="2" id="KW-1185">Reference proteome</keyword>
<evidence type="ECO:0000313" key="1">
    <source>
        <dbReference type="EMBL" id="SDR60980.1"/>
    </source>
</evidence>
<proteinExistence type="predicted"/>
<dbReference type="RefSeq" id="WP_143037321.1">
    <property type="nucleotide sequence ID" value="NZ_FNKX01000004.1"/>
</dbReference>
<dbReference type="EMBL" id="FNKX01000004">
    <property type="protein sequence ID" value="SDR60980.1"/>
    <property type="molecule type" value="Genomic_DNA"/>
</dbReference>
<dbReference type="Proteomes" id="UP000199365">
    <property type="component" value="Unassembled WGS sequence"/>
</dbReference>
<sequence>MISISYERMNSLRESSLQLPALARQDSLGMMTLPSRYPAPAELALINHLRGPVASFSDVWFL</sequence>
<reference evidence="2" key="1">
    <citation type="submission" date="2016-10" db="EMBL/GenBank/DDBJ databases">
        <authorList>
            <person name="Varghese N."/>
            <person name="Submissions S."/>
        </authorList>
    </citation>
    <scope>NUCLEOTIDE SEQUENCE [LARGE SCALE GENOMIC DNA]</scope>
    <source>
        <strain evidence="2">DUS833</strain>
    </source>
</reference>
<gene>
    <name evidence="1" type="ORF">SAMN05445850_7480</name>
</gene>
<accession>A0A1H1KG76</accession>
<dbReference type="STRING" id="157910.SAMN05445850_7480"/>
<protein>
    <submittedName>
        <fullName evidence="1">Uncharacterized protein</fullName>
    </submittedName>
</protein>
<evidence type="ECO:0000313" key="2">
    <source>
        <dbReference type="Proteomes" id="UP000199365"/>
    </source>
</evidence>
<name>A0A1H1KG76_9BURK</name>
<dbReference type="AlphaFoldDB" id="A0A1H1KG76"/>
<organism evidence="1 2">
    <name type="scientific">Paraburkholderia tuberum</name>
    <dbReference type="NCBI Taxonomy" id="157910"/>
    <lineage>
        <taxon>Bacteria</taxon>
        <taxon>Pseudomonadati</taxon>
        <taxon>Pseudomonadota</taxon>
        <taxon>Betaproteobacteria</taxon>
        <taxon>Burkholderiales</taxon>
        <taxon>Burkholderiaceae</taxon>
        <taxon>Paraburkholderia</taxon>
    </lineage>
</organism>